<evidence type="ECO:0000256" key="1">
    <source>
        <dbReference type="SAM" id="SignalP"/>
    </source>
</evidence>
<evidence type="ECO:0000313" key="2">
    <source>
        <dbReference type="EMBL" id="QPD06042.1"/>
    </source>
</evidence>
<gene>
    <name evidence="2" type="ORF">Nkreftii_003816</name>
</gene>
<name>A0A7S8FHQ3_9BACT</name>
<feature type="signal peptide" evidence="1">
    <location>
        <begin position="1"/>
        <end position="24"/>
    </location>
</feature>
<feature type="chain" id="PRO_5032802624" description="DUF481 domain-containing protein" evidence="1">
    <location>
        <begin position="25"/>
        <end position="372"/>
    </location>
</feature>
<reference evidence="2 3" key="1">
    <citation type="journal article" date="2020" name="ISME J.">
        <title>Enrichment and physiological characterization of a novel comammox Nitrospira indicates ammonium inhibition of complete nitrification.</title>
        <authorList>
            <person name="Sakoula D."/>
            <person name="Koch H."/>
            <person name="Frank J."/>
            <person name="Jetten M.S.M."/>
            <person name="van Kessel M.A.H.J."/>
            <person name="Lucker S."/>
        </authorList>
    </citation>
    <scope>NUCLEOTIDE SEQUENCE [LARGE SCALE GENOMIC DNA]</scope>
    <source>
        <strain evidence="2">Comreactor17</strain>
    </source>
</reference>
<keyword evidence="1" id="KW-0732">Signal</keyword>
<evidence type="ECO:0008006" key="4">
    <source>
        <dbReference type="Google" id="ProtNLM"/>
    </source>
</evidence>
<evidence type="ECO:0000313" key="3">
    <source>
        <dbReference type="Proteomes" id="UP000593737"/>
    </source>
</evidence>
<sequence length="372" mass="40969">MKQACVTVALVMGLFMTTTAVSSAFPTDDPSAVPQAAPAQDVVTLKDGSVIHGEVIEMVGGVLQIKTALADDLIKIKWSEVSKLAVSHPIPFHLKEGTVLVSTAEEGEPGTMKLKVGPMGSTMSVPMDAVTKVNPVVQPPVIYNGSLNAGYSQSTGNSQLRNVSILADFVARSEQLRLSLLGRYVYGDNAGSLNVRNARGTIKLDFFITKRLYWFASAYVENDFLQNLKLRTAIASGPGYQFLERGDLTGMFKEMTFYAEGGPAYFNEDYRDNSITDDRASFRARLAMKWDWPLFDGRITLYHHNEIFPSLQNASDFFFTMDNGVRMKILAGLSSGFQVTTRYNNRPPAGTGDTDNLYLLTLGYAFDTTRKR</sequence>
<dbReference type="AlphaFoldDB" id="A0A7S8FHQ3"/>
<organism evidence="2 3">
    <name type="scientific">Candidatus Nitrospira kreftii</name>
    <dbReference type="NCBI Taxonomy" id="2652173"/>
    <lineage>
        <taxon>Bacteria</taxon>
        <taxon>Pseudomonadati</taxon>
        <taxon>Nitrospirota</taxon>
        <taxon>Nitrospiria</taxon>
        <taxon>Nitrospirales</taxon>
        <taxon>Nitrospiraceae</taxon>
        <taxon>Nitrospira</taxon>
    </lineage>
</organism>
<accession>A0A7S8FHQ3</accession>
<dbReference type="Proteomes" id="UP000593737">
    <property type="component" value="Chromosome"/>
</dbReference>
<dbReference type="InterPro" id="IPR007433">
    <property type="entry name" value="DUF481"/>
</dbReference>
<dbReference type="Pfam" id="PF04338">
    <property type="entry name" value="DUF481"/>
    <property type="match status" value="1"/>
</dbReference>
<protein>
    <recommendedName>
        <fullName evidence="4">DUF481 domain-containing protein</fullName>
    </recommendedName>
</protein>
<dbReference type="KEGG" id="nkf:Nkreftii_003816"/>
<dbReference type="EMBL" id="CP047423">
    <property type="protein sequence ID" value="QPD06042.1"/>
    <property type="molecule type" value="Genomic_DNA"/>
</dbReference>
<proteinExistence type="predicted"/>